<dbReference type="Gene3D" id="3.30.710.10">
    <property type="entry name" value="Potassium Channel Kv1.1, Chain A"/>
    <property type="match status" value="1"/>
</dbReference>
<organism evidence="1 2">
    <name type="scientific">Favolaschia claudopus</name>
    <dbReference type="NCBI Taxonomy" id="2862362"/>
    <lineage>
        <taxon>Eukaryota</taxon>
        <taxon>Fungi</taxon>
        <taxon>Dikarya</taxon>
        <taxon>Basidiomycota</taxon>
        <taxon>Agaricomycotina</taxon>
        <taxon>Agaricomycetes</taxon>
        <taxon>Agaricomycetidae</taxon>
        <taxon>Agaricales</taxon>
        <taxon>Marasmiineae</taxon>
        <taxon>Mycenaceae</taxon>
        <taxon>Favolaschia</taxon>
    </lineage>
</organism>
<accession>A0AAW0DDU2</accession>
<gene>
    <name evidence="1" type="ORF">R3P38DRAFT_2687049</name>
</gene>
<dbReference type="EMBL" id="JAWWNJ010000008">
    <property type="protein sequence ID" value="KAK7050721.1"/>
    <property type="molecule type" value="Genomic_DNA"/>
</dbReference>
<sequence length="311" mass="35481">MAATKPAMTLSKIESLWFADGTLVLQAENTIFRVYPGLLATASPVFKDMLAFPQPHDGPKYEGCPLVQLHDSASDVAHFLKAIIFYNYFEPWPADVTFFVMSAVLRLSSKYQVEPLRRRALVLFSKGFPITPQAFGEDKWELDPMVIAKLAREANADWILPIALSYCALAEPEQLLNSPLNPSDTLLCLRARDRIQNYWAARMLSFLWTPLHIPGCSTSRVCSIRRIEQRKNSEAARMNRVPILKLWGHRDWEKVEDVCGACMRFMMSSFRENRQAFWEDLPNMFGLPEWATLIETRAKAMAGTDDDDPDE</sequence>
<reference evidence="1 2" key="1">
    <citation type="journal article" date="2024" name="J Genomics">
        <title>Draft genome sequencing and assembly of Favolaschia claudopus CIRM-BRFM 2984 isolated from oak limbs.</title>
        <authorList>
            <person name="Navarro D."/>
            <person name="Drula E."/>
            <person name="Chaduli D."/>
            <person name="Cazenave R."/>
            <person name="Ahrendt S."/>
            <person name="Wang J."/>
            <person name="Lipzen A."/>
            <person name="Daum C."/>
            <person name="Barry K."/>
            <person name="Grigoriev I.V."/>
            <person name="Favel A."/>
            <person name="Rosso M.N."/>
            <person name="Martin F."/>
        </authorList>
    </citation>
    <scope>NUCLEOTIDE SEQUENCE [LARGE SCALE GENOMIC DNA]</scope>
    <source>
        <strain evidence="1 2">CIRM-BRFM 2984</strain>
    </source>
</reference>
<name>A0AAW0DDU2_9AGAR</name>
<dbReference type="AlphaFoldDB" id="A0AAW0DDU2"/>
<evidence type="ECO:0000313" key="1">
    <source>
        <dbReference type="EMBL" id="KAK7050721.1"/>
    </source>
</evidence>
<dbReference type="InterPro" id="IPR011333">
    <property type="entry name" value="SKP1/BTB/POZ_sf"/>
</dbReference>
<protein>
    <submittedName>
        <fullName evidence="1">BTB domain-containing protein</fullName>
    </submittedName>
</protein>
<comment type="caution">
    <text evidence="1">The sequence shown here is derived from an EMBL/GenBank/DDBJ whole genome shotgun (WGS) entry which is preliminary data.</text>
</comment>
<dbReference type="Proteomes" id="UP001362999">
    <property type="component" value="Unassembled WGS sequence"/>
</dbReference>
<evidence type="ECO:0000313" key="2">
    <source>
        <dbReference type="Proteomes" id="UP001362999"/>
    </source>
</evidence>
<proteinExistence type="predicted"/>
<keyword evidence="2" id="KW-1185">Reference proteome</keyword>